<evidence type="ECO:0000313" key="1">
    <source>
        <dbReference type="EMBL" id="ONG38115.1"/>
    </source>
</evidence>
<gene>
    <name evidence="1" type="ORF">BKE30_13015</name>
</gene>
<proteinExistence type="predicted"/>
<dbReference type="PROSITE" id="PS51257">
    <property type="entry name" value="PROKAR_LIPOPROTEIN"/>
    <property type="match status" value="1"/>
</dbReference>
<dbReference type="AlphaFoldDB" id="A0A1S8CR59"/>
<accession>A0A1S8CR59</accession>
<dbReference type="EMBL" id="MLCN01000037">
    <property type="protein sequence ID" value="ONG38115.1"/>
    <property type="molecule type" value="Genomic_DNA"/>
</dbReference>
<protein>
    <recommendedName>
        <fullName evidence="3">Lipoprotein</fullName>
    </recommendedName>
</protein>
<sequence length="130" mass="14720">MKTRLMLMLKQISGLIPVLLLLTACKLVNTHTVKVTASAEISPTEVRLVTTKGTIYLAAQNLSQKQRELLHSLRPYQCLNITTAESLSMDNRVARFSDFKLQKVLESDKKCRQITSKRQSRPHLGISIDR</sequence>
<evidence type="ECO:0008006" key="3">
    <source>
        <dbReference type="Google" id="ProtNLM"/>
    </source>
</evidence>
<reference evidence="1 2" key="1">
    <citation type="submission" date="2016-10" db="EMBL/GenBank/DDBJ databases">
        <title>Draft Genome sequence of Alkanindiges sp. strain H1.</title>
        <authorList>
            <person name="Subhash Y."/>
            <person name="Lee S."/>
        </authorList>
    </citation>
    <scope>NUCLEOTIDE SEQUENCE [LARGE SCALE GENOMIC DNA]</scope>
    <source>
        <strain evidence="1 2">H1</strain>
    </source>
</reference>
<dbReference type="Proteomes" id="UP000192132">
    <property type="component" value="Unassembled WGS sequence"/>
</dbReference>
<comment type="caution">
    <text evidence="1">The sequence shown here is derived from an EMBL/GenBank/DDBJ whole genome shotgun (WGS) entry which is preliminary data.</text>
</comment>
<keyword evidence="2" id="KW-1185">Reference proteome</keyword>
<evidence type="ECO:0000313" key="2">
    <source>
        <dbReference type="Proteomes" id="UP000192132"/>
    </source>
</evidence>
<organism evidence="1 2">
    <name type="scientific">Alkanindiges hydrocarboniclasticus</name>
    <dbReference type="NCBI Taxonomy" id="1907941"/>
    <lineage>
        <taxon>Bacteria</taxon>
        <taxon>Pseudomonadati</taxon>
        <taxon>Pseudomonadota</taxon>
        <taxon>Gammaproteobacteria</taxon>
        <taxon>Moraxellales</taxon>
        <taxon>Moraxellaceae</taxon>
        <taxon>Alkanindiges</taxon>
    </lineage>
</organism>
<name>A0A1S8CR59_9GAMM</name>